<evidence type="ECO:0000313" key="2">
    <source>
        <dbReference type="EMBL" id="RBP02672.1"/>
    </source>
</evidence>
<keyword evidence="3" id="KW-1185">Reference proteome</keyword>
<organism evidence="2 3">
    <name type="scientific">Roseiarcus fermentans</name>
    <dbReference type="NCBI Taxonomy" id="1473586"/>
    <lineage>
        <taxon>Bacteria</taxon>
        <taxon>Pseudomonadati</taxon>
        <taxon>Pseudomonadota</taxon>
        <taxon>Alphaproteobacteria</taxon>
        <taxon>Hyphomicrobiales</taxon>
        <taxon>Roseiarcaceae</taxon>
        <taxon>Roseiarcus</taxon>
    </lineage>
</organism>
<dbReference type="AlphaFoldDB" id="A0A366EJS6"/>
<protein>
    <submittedName>
        <fullName evidence="2">Uncharacterized protein</fullName>
    </submittedName>
</protein>
<sequence length="46" mass="5097">MDVLWKVFGDNPWMLWVMIVGLAVTVAGPWAIIRAVARPTKADADD</sequence>
<name>A0A366EJS6_9HYPH</name>
<evidence type="ECO:0000256" key="1">
    <source>
        <dbReference type="SAM" id="Phobius"/>
    </source>
</evidence>
<comment type="caution">
    <text evidence="2">The sequence shown here is derived from an EMBL/GenBank/DDBJ whole genome shotgun (WGS) entry which is preliminary data.</text>
</comment>
<keyword evidence="1" id="KW-0472">Membrane</keyword>
<keyword evidence="1" id="KW-1133">Transmembrane helix</keyword>
<dbReference type="RefSeq" id="WP_170153430.1">
    <property type="nucleotide sequence ID" value="NZ_QNRK01000050.1"/>
</dbReference>
<accession>A0A366EJS6</accession>
<dbReference type="EMBL" id="QNRK01000050">
    <property type="protein sequence ID" value="RBP02672.1"/>
    <property type="molecule type" value="Genomic_DNA"/>
</dbReference>
<gene>
    <name evidence="2" type="ORF">DFR50_1505</name>
</gene>
<evidence type="ECO:0000313" key="3">
    <source>
        <dbReference type="Proteomes" id="UP000253529"/>
    </source>
</evidence>
<keyword evidence="1" id="KW-0812">Transmembrane</keyword>
<feature type="transmembrane region" description="Helical" evidence="1">
    <location>
        <begin position="13"/>
        <end position="33"/>
    </location>
</feature>
<dbReference type="Proteomes" id="UP000253529">
    <property type="component" value="Unassembled WGS sequence"/>
</dbReference>
<reference evidence="2 3" key="1">
    <citation type="submission" date="2018-06" db="EMBL/GenBank/DDBJ databases">
        <title>Genomic Encyclopedia of Type Strains, Phase IV (KMG-IV): sequencing the most valuable type-strain genomes for metagenomic binning, comparative biology and taxonomic classification.</title>
        <authorList>
            <person name="Goeker M."/>
        </authorList>
    </citation>
    <scope>NUCLEOTIDE SEQUENCE [LARGE SCALE GENOMIC DNA]</scope>
    <source>
        <strain evidence="2 3">DSM 24875</strain>
    </source>
</reference>
<proteinExistence type="predicted"/>